<protein>
    <submittedName>
        <fullName evidence="2">GNAT family N-acetyltransferase</fullName>
    </submittedName>
</protein>
<dbReference type="CDD" id="cd04301">
    <property type="entry name" value="NAT_SF"/>
    <property type="match status" value="1"/>
</dbReference>
<name>A0A8J6TIJ8_9CHLR</name>
<proteinExistence type="predicted"/>
<dbReference type="InterPro" id="IPR016181">
    <property type="entry name" value="Acyl_CoA_acyltransferase"/>
</dbReference>
<sequence length="320" mass="37204">MSTLGTSLNQATTGKIRPLNAIRDLLKVADLVELCFHHNMDREGQRYVQQMRTASKDRHFLSWASNSLPLRGYVWEDQKEIVGNISIIPFRKAKKNIFLLANIAVHPDYRRKGIARLLTQKGMDHVRKRGSEAMWVQVEEDNLGAIKLYEELGFQARALRTTWDAASQLQPKEALVKSNITTRVAHFWPQQYQLLKKAYAEELSWYRMPDWENFRPGIKYWLYRIFVENDVRQWAAQKDGSFQAGLIWIQTRTRRAPLWLAAAPDVDTETLAALLLHARFHLASQNRELYIDYPAGELNAAFEEAGFILRRTLLWMCADE</sequence>
<dbReference type="PANTHER" id="PTHR43072">
    <property type="entry name" value="N-ACETYLTRANSFERASE"/>
    <property type="match status" value="1"/>
</dbReference>
<dbReference type="Pfam" id="PF00583">
    <property type="entry name" value="Acetyltransf_1"/>
    <property type="match status" value="1"/>
</dbReference>
<comment type="caution">
    <text evidence="2">The sequence shown here is derived from an EMBL/GenBank/DDBJ whole genome shotgun (WGS) entry which is preliminary data.</text>
</comment>
<dbReference type="Gene3D" id="3.40.630.30">
    <property type="match status" value="1"/>
</dbReference>
<dbReference type="SUPFAM" id="SSF55729">
    <property type="entry name" value="Acyl-CoA N-acyltransferases (Nat)"/>
    <property type="match status" value="1"/>
</dbReference>
<accession>A0A8J6TIJ8</accession>
<dbReference type="InterPro" id="IPR000182">
    <property type="entry name" value="GNAT_dom"/>
</dbReference>
<dbReference type="GO" id="GO:0016747">
    <property type="term" value="F:acyltransferase activity, transferring groups other than amino-acyl groups"/>
    <property type="evidence" value="ECO:0007669"/>
    <property type="project" value="InterPro"/>
</dbReference>
<evidence type="ECO:0000313" key="2">
    <source>
        <dbReference type="EMBL" id="MBC8335024.1"/>
    </source>
</evidence>
<evidence type="ECO:0000259" key="1">
    <source>
        <dbReference type="PROSITE" id="PS51186"/>
    </source>
</evidence>
<reference evidence="2 3" key="1">
    <citation type="submission" date="2020-08" db="EMBL/GenBank/DDBJ databases">
        <title>Bridging the membrane lipid divide: bacteria of the FCB group superphylum have the potential to synthesize archaeal ether lipids.</title>
        <authorList>
            <person name="Villanueva L."/>
            <person name="Von Meijenfeldt F.A.B."/>
            <person name="Westbye A.B."/>
            <person name="Yadav S."/>
            <person name="Hopmans E.C."/>
            <person name="Dutilh B.E."/>
            <person name="Sinninghe Damste J.S."/>
        </authorList>
    </citation>
    <scope>NUCLEOTIDE SEQUENCE [LARGE SCALE GENOMIC DNA]</scope>
    <source>
        <strain evidence="2">NIOZ-UU36</strain>
    </source>
</reference>
<gene>
    <name evidence="2" type="ORF">H8E29_07160</name>
</gene>
<evidence type="ECO:0000313" key="3">
    <source>
        <dbReference type="Proteomes" id="UP000614469"/>
    </source>
</evidence>
<dbReference type="PANTHER" id="PTHR43072:SF60">
    <property type="entry name" value="L-2,4-DIAMINOBUTYRIC ACID ACETYLTRANSFERASE"/>
    <property type="match status" value="1"/>
</dbReference>
<feature type="domain" description="N-acetyltransferase" evidence="1">
    <location>
        <begin position="14"/>
        <end position="173"/>
    </location>
</feature>
<dbReference type="EMBL" id="JACNJN010000086">
    <property type="protein sequence ID" value="MBC8335024.1"/>
    <property type="molecule type" value="Genomic_DNA"/>
</dbReference>
<dbReference type="PROSITE" id="PS51186">
    <property type="entry name" value="GNAT"/>
    <property type="match status" value="1"/>
</dbReference>
<organism evidence="2 3">
    <name type="scientific">Candidatus Desulfolinea nitratireducens</name>
    <dbReference type="NCBI Taxonomy" id="2841698"/>
    <lineage>
        <taxon>Bacteria</taxon>
        <taxon>Bacillati</taxon>
        <taxon>Chloroflexota</taxon>
        <taxon>Anaerolineae</taxon>
        <taxon>Anaerolineales</taxon>
        <taxon>Anaerolineales incertae sedis</taxon>
        <taxon>Candidatus Desulfolinea</taxon>
    </lineage>
</organism>
<dbReference type="AlphaFoldDB" id="A0A8J6TIJ8"/>
<dbReference type="Proteomes" id="UP000614469">
    <property type="component" value="Unassembled WGS sequence"/>
</dbReference>